<evidence type="ECO:0000313" key="3">
    <source>
        <dbReference type="Proteomes" id="UP001156870"/>
    </source>
</evidence>
<dbReference type="RefSeq" id="WP_232595222.1">
    <property type="nucleotide sequence ID" value="NZ_BSPD01000091.1"/>
</dbReference>
<feature type="signal peptide" evidence="1">
    <location>
        <begin position="1"/>
        <end position="23"/>
    </location>
</feature>
<sequence>MNKVTSIFSSVLFAMSFGNAAFAEYPDGVEIPQNLRCAVFGTIEETATGQKSTFGRRVQSNAICSDVPVMQSQVINGTQYFFKADITPRIGEFGFFNIPVHECTMTVAKGTPENVVFENKADATFITSSPFGGRQYFACDTGNSSTRPLFANSDFTFSFTVFVRERR</sequence>
<feature type="chain" id="PRO_5041445793" evidence="1">
    <location>
        <begin position="24"/>
        <end position="167"/>
    </location>
</feature>
<evidence type="ECO:0000313" key="2">
    <source>
        <dbReference type="EMBL" id="GLS27854.1"/>
    </source>
</evidence>
<dbReference type="Proteomes" id="UP001156870">
    <property type="component" value="Unassembled WGS sequence"/>
</dbReference>
<name>A0AA37T6T9_9GAMM</name>
<comment type="caution">
    <text evidence="2">The sequence shown here is derived from an EMBL/GenBank/DDBJ whole genome shotgun (WGS) entry which is preliminary data.</text>
</comment>
<keyword evidence="1" id="KW-0732">Signal</keyword>
<organism evidence="2 3">
    <name type="scientific">Marinibactrum halimedae</name>
    <dbReference type="NCBI Taxonomy" id="1444977"/>
    <lineage>
        <taxon>Bacteria</taxon>
        <taxon>Pseudomonadati</taxon>
        <taxon>Pseudomonadota</taxon>
        <taxon>Gammaproteobacteria</taxon>
        <taxon>Cellvibrionales</taxon>
        <taxon>Cellvibrionaceae</taxon>
        <taxon>Marinibactrum</taxon>
    </lineage>
</organism>
<proteinExistence type="predicted"/>
<gene>
    <name evidence="2" type="ORF">GCM10007877_35730</name>
</gene>
<reference evidence="2 3" key="1">
    <citation type="journal article" date="2014" name="Int. J. Syst. Evol. Microbiol.">
        <title>Complete genome sequence of Corynebacterium casei LMG S-19264T (=DSM 44701T), isolated from a smear-ripened cheese.</title>
        <authorList>
            <consortium name="US DOE Joint Genome Institute (JGI-PGF)"/>
            <person name="Walter F."/>
            <person name="Albersmeier A."/>
            <person name="Kalinowski J."/>
            <person name="Ruckert C."/>
        </authorList>
    </citation>
    <scope>NUCLEOTIDE SEQUENCE [LARGE SCALE GENOMIC DNA]</scope>
    <source>
        <strain evidence="2 3">NBRC 110095</strain>
    </source>
</reference>
<protein>
    <submittedName>
        <fullName evidence="2">Uncharacterized protein</fullName>
    </submittedName>
</protein>
<dbReference type="EMBL" id="BSPD01000091">
    <property type="protein sequence ID" value="GLS27854.1"/>
    <property type="molecule type" value="Genomic_DNA"/>
</dbReference>
<accession>A0AA37T6T9</accession>
<dbReference type="AlphaFoldDB" id="A0AA37T6T9"/>
<evidence type="ECO:0000256" key="1">
    <source>
        <dbReference type="SAM" id="SignalP"/>
    </source>
</evidence>
<keyword evidence="3" id="KW-1185">Reference proteome</keyword>